<dbReference type="AlphaFoldDB" id="A0A6C0LIJ3"/>
<protein>
    <submittedName>
        <fullName evidence="2">Uncharacterized protein</fullName>
    </submittedName>
</protein>
<evidence type="ECO:0000313" key="2">
    <source>
        <dbReference type="EMBL" id="QHU30327.1"/>
    </source>
</evidence>
<sequence length="171" mass="18843">MPEPYYGCDCIVDEHMSLVSQCVGCSGNVSNPEEEQKINQKRQWGLVRTSSSMFISNLSAVTVRGTSKNDTKSLYYGVNWNQMSDRAVPSVIPTTMNVPRNRTRHRPGASGSGGVNANGVDVKHDSYARYLARKKSKVLYTYNPSSLPTPLQGNKQYSLGMIANCQCPDSL</sequence>
<evidence type="ECO:0000256" key="1">
    <source>
        <dbReference type="SAM" id="MobiDB-lite"/>
    </source>
</evidence>
<dbReference type="EMBL" id="MN740505">
    <property type="protein sequence ID" value="QHU30327.1"/>
    <property type="molecule type" value="Genomic_DNA"/>
</dbReference>
<reference evidence="2" key="1">
    <citation type="journal article" date="2020" name="Nature">
        <title>Giant virus diversity and host interactions through global metagenomics.</title>
        <authorList>
            <person name="Schulz F."/>
            <person name="Roux S."/>
            <person name="Paez-Espino D."/>
            <person name="Jungbluth S."/>
            <person name="Walsh D.A."/>
            <person name="Denef V.J."/>
            <person name="McMahon K.D."/>
            <person name="Konstantinidis K.T."/>
            <person name="Eloe-Fadrosh E.A."/>
            <person name="Kyrpides N.C."/>
            <person name="Woyke T."/>
        </authorList>
    </citation>
    <scope>NUCLEOTIDE SEQUENCE</scope>
    <source>
        <strain evidence="2">GVMAG-M-3300027833-11</strain>
    </source>
</reference>
<proteinExistence type="predicted"/>
<feature type="region of interest" description="Disordered" evidence="1">
    <location>
        <begin position="97"/>
        <end position="117"/>
    </location>
</feature>
<organism evidence="2">
    <name type="scientific">viral metagenome</name>
    <dbReference type="NCBI Taxonomy" id="1070528"/>
    <lineage>
        <taxon>unclassified sequences</taxon>
        <taxon>metagenomes</taxon>
        <taxon>organismal metagenomes</taxon>
    </lineage>
</organism>
<accession>A0A6C0LIJ3</accession>
<name>A0A6C0LIJ3_9ZZZZ</name>